<dbReference type="InterPro" id="IPR015032">
    <property type="entry name" value="ThsB__TIR-like_domain"/>
</dbReference>
<dbReference type="InterPro" id="IPR036490">
    <property type="entry name" value="ThsB_TIR-like_sf"/>
</dbReference>
<keyword evidence="3" id="KW-1185">Reference proteome</keyword>
<reference evidence="2 3" key="1">
    <citation type="submission" date="2023-05" db="EMBL/GenBank/DDBJ databases">
        <authorList>
            <person name="Zhang X."/>
        </authorList>
    </citation>
    <scope>NUCLEOTIDE SEQUENCE [LARGE SCALE GENOMIC DNA]</scope>
    <source>
        <strain evidence="2 3">DM2B3-1</strain>
    </source>
</reference>
<gene>
    <name evidence="2" type="ORF">QNI19_36090</name>
</gene>
<dbReference type="RefSeq" id="WP_314004814.1">
    <property type="nucleotide sequence ID" value="NZ_JASJOT010000046.1"/>
</dbReference>
<evidence type="ECO:0000259" key="1">
    <source>
        <dbReference type="Pfam" id="PF08937"/>
    </source>
</evidence>
<sequence length="162" mass="18771">MARKVFFSFHFKRDSQRVSQIRNCNAVSNHFEQTPFLDWAEWEKIERTGSTAIKRWIDNNMHGSGVVVLCFGLETHTREWVIYELEKAHKEGRGIVAIDMSGMKDLQGNIDKKGKNPLLVATDIKGTELFYYAKYKTYHWIDDDGRNNIDDWIEDAAVAAGR</sequence>
<organism evidence="2 3">
    <name type="scientific">Xanthocytophaga flava</name>
    <dbReference type="NCBI Taxonomy" id="3048013"/>
    <lineage>
        <taxon>Bacteria</taxon>
        <taxon>Pseudomonadati</taxon>
        <taxon>Bacteroidota</taxon>
        <taxon>Cytophagia</taxon>
        <taxon>Cytophagales</taxon>
        <taxon>Rhodocytophagaceae</taxon>
        <taxon>Xanthocytophaga</taxon>
    </lineage>
</organism>
<dbReference type="EMBL" id="JASJOT010000046">
    <property type="protein sequence ID" value="MDJ1498412.1"/>
    <property type="molecule type" value="Genomic_DNA"/>
</dbReference>
<comment type="caution">
    <text evidence="2">The sequence shown here is derived from an EMBL/GenBank/DDBJ whole genome shotgun (WGS) entry which is preliminary data.</text>
</comment>
<accession>A0ABT7CZS3</accession>
<evidence type="ECO:0000313" key="3">
    <source>
        <dbReference type="Proteomes" id="UP001228581"/>
    </source>
</evidence>
<dbReference type="Proteomes" id="UP001228581">
    <property type="component" value="Unassembled WGS sequence"/>
</dbReference>
<dbReference type="Gene3D" id="3.40.50.9200">
    <property type="entry name" value="Hypothetical protein MTH538"/>
    <property type="match status" value="1"/>
</dbReference>
<evidence type="ECO:0000313" key="2">
    <source>
        <dbReference type="EMBL" id="MDJ1498412.1"/>
    </source>
</evidence>
<dbReference type="SUPFAM" id="SSF52206">
    <property type="entry name" value="Hypothetical protein MTH538"/>
    <property type="match status" value="1"/>
</dbReference>
<protein>
    <submittedName>
        <fullName evidence="2">TIR domain-containing protein</fullName>
    </submittedName>
</protein>
<name>A0ABT7CZS3_9BACT</name>
<dbReference type="Pfam" id="PF08937">
    <property type="entry name" value="ThsB_TIR"/>
    <property type="match status" value="1"/>
</dbReference>
<feature type="domain" description="Thoeris protein ThsB TIR-like" evidence="1">
    <location>
        <begin position="6"/>
        <end position="104"/>
    </location>
</feature>
<proteinExistence type="predicted"/>